<organism evidence="11 12">
    <name type="scientific">Nocardia aurantiaca</name>
    <dbReference type="NCBI Taxonomy" id="2675850"/>
    <lineage>
        <taxon>Bacteria</taxon>
        <taxon>Bacillati</taxon>
        <taxon>Actinomycetota</taxon>
        <taxon>Actinomycetes</taxon>
        <taxon>Mycobacteriales</taxon>
        <taxon>Nocardiaceae</taxon>
        <taxon>Nocardia</taxon>
    </lineage>
</organism>
<keyword evidence="4" id="KW-0134">Cell wall</keyword>
<dbReference type="InterPro" id="IPR006311">
    <property type="entry name" value="TAT_signal"/>
</dbReference>
<evidence type="ECO:0000256" key="4">
    <source>
        <dbReference type="ARBA" id="ARBA00022512"/>
    </source>
</evidence>
<feature type="region of interest" description="Disordered" evidence="9">
    <location>
        <begin position="126"/>
        <end position="147"/>
    </location>
</feature>
<evidence type="ECO:0000259" key="10">
    <source>
        <dbReference type="Pfam" id="PF05506"/>
    </source>
</evidence>
<feature type="region of interest" description="Disordered" evidence="9">
    <location>
        <begin position="560"/>
        <end position="596"/>
    </location>
</feature>
<evidence type="ECO:0000313" key="12">
    <source>
        <dbReference type="Proteomes" id="UP000432464"/>
    </source>
</evidence>
<dbReference type="AlphaFoldDB" id="A0A6I3L339"/>
<comment type="similarity">
    <text evidence="2">Belongs to the bacterial phospholipase C family.</text>
</comment>
<evidence type="ECO:0000256" key="3">
    <source>
        <dbReference type="ARBA" id="ARBA00012018"/>
    </source>
</evidence>
<keyword evidence="12" id="KW-1185">Reference proteome</keyword>
<evidence type="ECO:0000256" key="7">
    <source>
        <dbReference type="ARBA" id="ARBA00023026"/>
    </source>
</evidence>
<evidence type="ECO:0000256" key="5">
    <source>
        <dbReference type="ARBA" id="ARBA00022525"/>
    </source>
</evidence>
<evidence type="ECO:0000256" key="8">
    <source>
        <dbReference type="ARBA" id="ARBA00048421"/>
    </source>
</evidence>
<proteinExistence type="inferred from homology"/>
<keyword evidence="6" id="KW-0378">Hydrolase</keyword>
<feature type="domain" description="Bacterial phospholipase C C-terminal" evidence="10">
    <location>
        <begin position="595"/>
        <end position="674"/>
    </location>
</feature>
<dbReference type="NCBIfam" id="TIGR03396">
    <property type="entry name" value="PC_PLC"/>
    <property type="match status" value="1"/>
</dbReference>
<name>A0A6I3L339_9NOCA</name>
<dbReference type="Proteomes" id="UP000432464">
    <property type="component" value="Unassembled WGS sequence"/>
</dbReference>
<dbReference type="Pfam" id="PF05506">
    <property type="entry name" value="PLipase_C_C"/>
    <property type="match status" value="1"/>
</dbReference>
<dbReference type="InterPro" id="IPR008475">
    <property type="entry name" value="PLipase_C_C"/>
</dbReference>
<comment type="subcellular location">
    <subcellularLocation>
        <location evidence="1">Secreted</location>
        <location evidence="1">Cell wall</location>
    </subcellularLocation>
</comment>
<dbReference type="InterPro" id="IPR017850">
    <property type="entry name" value="Alkaline_phosphatase_core_sf"/>
</dbReference>
<evidence type="ECO:0000256" key="2">
    <source>
        <dbReference type="ARBA" id="ARBA00009717"/>
    </source>
</evidence>
<evidence type="ECO:0000313" key="11">
    <source>
        <dbReference type="EMBL" id="MTE16041.1"/>
    </source>
</evidence>
<dbReference type="CDD" id="cd16014">
    <property type="entry name" value="PLC"/>
    <property type="match status" value="1"/>
</dbReference>
<keyword evidence="7" id="KW-0843">Virulence</keyword>
<dbReference type="GO" id="GO:0034480">
    <property type="term" value="F:phosphatidylcholine phospholipase C activity"/>
    <property type="evidence" value="ECO:0007669"/>
    <property type="project" value="UniProtKB-EC"/>
</dbReference>
<dbReference type="Gene3D" id="3.40.720.10">
    <property type="entry name" value="Alkaline Phosphatase, subunit A"/>
    <property type="match status" value="2"/>
</dbReference>
<protein>
    <recommendedName>
        <fullName evidence="3">phospholipase C</fullName>
        <ecNumber evidence="3">3.1.4.3</ecNumber>
    </recommendedName>
</protein>
<sequence length="765" mass="80587">MAWEQTDDRRFSMGRGFATTNRRTVLGSMLAAGAAGVTGLPEGMAEALAEPRRAGTLDQVEHVVILMQENRSFDHYFGTMSGVRGFGDKRAVRLPAGGYDPVLQAAMDAAVGGGLGVDLASGSAGTGSASGSAGGSSSGSADGDRDAFHQPDAFSSTGFLLPWHIDTTRVDGQDLGDLAHDWNTTHLAWADGAYHSWIAAKSKMTMGYFTDADIPFHRALASAFTICDHYFCSIQGPTTPNRLFHWTGTIDAAGRAGGPAVSNPPDYRPAYSWTTYPERLQQAGISWQVYADNHSGGDFLADFGDNPLWLFHAYHDAAASADPAVRQLADRARVTATGMTPAPAGIDGTNVDYVLQQFISDCAAGTLPQVSWVVAPAGYSEHPAYRPADGAAYIQRVLKALWDNPKLWESTVLLINYDENDGFFDHLVPPTAPPGTPDEILPSLEITGTDLNSGSATLGLASGSASLDTLIGRAGALLGGQSPIGLGPRVPMLVVSPWSRGGWVNSQVFDHTSVLRFLEQWTGVAEPNISAWRRAVCGDLTSCFDFGKRDTSIPALPDANAERARAAGQKNLPKPAPPAPAGQRLPAQDPGRAKARPLPYQPVAWLEVTAAAATVRFGNQGTVAMPFQTFAYHDNSIRQTVVAPGGAAQERFQLGGTYDFAIHAPNGFLVEASGTADTATLTAAAAIGGSADKPAFVVTVTNSGTSAMTIEVGGSRTTINGGADHQITAPLDEGWYDLTLTLSGNSDWRRHFAGHLENGGASSTA</sequence>
<evidence type="ECO:0000256" key="9">
    <source>
        <dbReference type="SAM" id="MobiDB-lite"/>
    </source>
</evidence>
<reference evidence="11 12" key="1">
    <citation type="submission" date="2019-11" db="EMBL/GenBank/DDBJ databases">
        <title>Nocardia sp. nov. CT2-14 isolated from soil.</title>
        <authorList>
            <person name="Kanchanasin P."/>
            <person name="Tanasupawat S."/>
            <person name="Yuki M."/>
            <person name="Kudo T."/>
        </authorList>
    </citation>
    <scope>NUCLEOTIDE SEQUENCE [LARGE SCALE GENOMIC DNA]</scope>
    <source>
        <strain evidence="11 12">CT2-14</strain>
    </source>
</reference>
<accession>A0A6I3L339</accession>
<evidence type="ECO:0000256" key="6">
    <source>
        <dbReference type="ARBA" id="ARBA00022801"/>
    </source>
</evidence>
<dbReference type="PANTHER" id="PTHR31956:SF1">
    <property type="entry name" value="NON-SPECIFIC PHOSPHOLIPASE C1"/>
    <property type="match status" value="1"/>
</dbReference>
<dbReference type="EC" id="3.1.4.3" evidence="3"/>
<evidence type="ECO:0000256" key="1">
    <source>
        <dbReference type="ARBA" id="ARBA00004191"/>
    </source>
</evidence>
<dbReference type="PANTHER" id="PTHR31956">
    <property type="entry name" value="NON-SPECIFIC PHOSPHOLIPASE C4-RELATED"/>
    <property type="match status" value="1"/>
</dbReference>
<dbReference type="Pfam" id="PF04185">
    <property type="entry name" value="Phosphoesterase"/>
    <property type="match status" value="1"/>
</dbReference>
<keyword evidence="5" id="KW-0964">Secreted</keyword>
<dbReference type="PROSITE" id="PS51318">
    <property type="entry name" value="TAT"/>
    <property type="match status" value="1"/>
</dbReference>
<dbReference type="InterPro" id="IPR017767">
    <property type="entry name" value="PC-PLC"/>
</dbReference>
<dbReference type="EMBL" id="WMBB01000012">
    <property type="protein sequence ID" value="MTE16041.1"/>
    <property type="molecule type" value="Genomic_DNA"/>
</dbReference>
<comment type="caution">
    <text evidence="11">The sequence shown here is derived from an EMBL/GenBank/DDBJ whole genome shotgun (WGS) entry which is preliminary data.</text>
</comment>
<comment type="catalytic activity">
    <reaction evidence="8">
        <text>a 1,2-diacyl-sn-glycero-3-phosphocholine + H2O = phosphocholine + a 1,2-diacyl-sn-glycerol + H(+)</text>
        <dbReference type="Rhea" id="RHEA:10604"/>
        <dbReference type="ChEBI" id="CHEBI:15377"/>
        <dbReference type="ChEBI" id="CHEBI:15378"/>
        <dbReference type="ChEBI" id="CHEBI:17815"/>
        <dbReference type="ChEBI" id="CHEBI:57643"/>
        <dbReference type="ChEBI" id="CHEBI:295975"/>
        <dbReference type="EC" id="3.1.4.3"/>
    </reaction>
    <physiologicalReaction direction="left-to-right" evidence="8">
        <dbReference type="Rhea" id="RHEA:10605"/>
    </physiologicalReaction>
</comment>
<dbReference type="GO" id="GO:0016042">
    <property type="term" value="P:lipid catabolic process"/>
    <property type="evidence" value="ECO:0007669"/>
    <property type="project" value="InterPro"/>
</dbReference>
<dbReference type="SUPFAM" id="SSF53649">
    <property type="entry name" value="Alkaline phosphatase-like"/>
    <property type="match status" value="1"/>
</dbReference>
<dbReference type="InterPro" id="IPR007312">
    <property type="entry name" value="Phosphoesterase"/>
</dbReference>
<gene>
    <name evidence="11" type="ORF">GLP40_25115</name>
</gene>